<dbReference type="InterPro" id="IPR001173">
    <property type="entry name" value="Glyco_trans_2-like"/>
</dbReference>
<accession>A0A5C6ZXF0</accession>
<dbReference type="Pfam" id="PF00535">
    <property type="entry name" value="Glycos_transf_2"/>
    <property type="match status" value="1"/>
</dbReference>
<keyword evidence="8" id="KW-1185">Reference proteome</keyword>
<dbReference type="PANTHER" id="PTHR43646:SF2">
    <property type="entry name" value="GLYCOSYLTRANSFERASE 2-LIKE DOMAIN-CONTAINING PROTEIN"/>
    <property type="match status" value="1"/>
</dbReference>
<feature type="domain" description="Glycosyltransferase 2-like" evidence="6">
    <location>
        <begin position="3"/>
        <end position="117"/>
    </location>
</feature>
<keyword evidence="2" id="KW-1003">Cell membrane</keyword>
<dbReference type="NCBIfam" id="TIGR04283">
    <property type="entry name" value="glyco_like_mftF"/>
    <property type="match status" value="1"/>
</dbReference>
<dbReference type="RefSeq" id="WP_146928490.1">
    <property type="nucleotide sequence ID" value="NZ_CBCSHZ010000002.1"/>
</dbReference>
<dbReference type="AlphaFoldDB" id="A0A5C6ZXF0"/>
<evidence type="ECO:0000313" key="7">
    <source>
        <dbReference type="EMBL" id="TXD95693.1"/>
    </source>
</evidence>
<dbReference type="GO" id="GO:0016757">
    <property type="term" value="F:glycosyltransferase activity"/>
    <property type="evidence" value="ECO:0007669"/>
    <property type="project" value="UniProtKB-KW"/>
</dbReference>
<keyword evidence="4 7" id="KW-0808">Transferase</keyword>
<dbReference type="SUPFAM" id="SSF53448">
    <property type="entry name" value="Nucleotide-diphospho-sugar transferases"/>
    <property type="match status" value="1"/>
</dbReference>
<name>A0A5C6ZXF0_9FLAO</name>
<gene>
    <name evidence="7" type="ORF">ES724_01285</name>
</gene>
<comment type="subcellular location">
    <subcellularLocation>
        <location evidence="1">Cell membrane</location>
    </subcellularLocation>
</comment>
<dbReference type="OrthoDB" id="9810303at2"/>
<evidence type="ECO:0000256" key="4">
    <source>
        <dbReference type="ARBA" id="ARBA00022679"/>
    </source>
</evidence>
<reference evidence="7 8" key="1">
    <citation type="submission" date="2019-08" db="EMBL/GenBank/DDBJ databases">
        <title>Genome sequence of Gillisia hiemivivida IC154 (type strain).</title>
        <authorList>
            <person name="Bowman J.P."/>
        </authorList>
    </citation>
    <scope>NUCLEOTIDE SEQUENCE [LARGE SCALE GENOMIC DNA]</scope>
    <source>
        <strain evidence="7 8">IC154</strain>
    </source>
</reference>
<dbReference type="InterPro" id="IPR029044">
    <property type="entry name" value="Nucleotide-diphossugar_trans"/>
</dbReference>
<sequence>MVSIIIPCYNEANYIEATLKQCFSQIGDFEIIVVDGGSTDYTTKIVENYPSVVLISSIKGRSNQLNKGAETSKGSILLFLHADTLLPPKAIVSISKAFKNEQVVGGSFYLEFDKYHVLLFLYSMLSKINHSFFTYGDHGIFISKQVFSEIGGFKNVSFMEDAEIQKSARKKGKFVKLNLGVETSVRRFEKSGYYKQFFQDMLIAILFKLGVDTEKLKRYYPDHS</sequence>
<organism evidence="7 8">
    <name type="scientific">Gillisia hiemivivida</name>
    <dbReference type="NCBI Taxonomy" id="291190"/>
    <lineage>
        <taxon>Bacteria</taxon>
        <taxon>Pseudomonadati</taxon>
        <taxon>Bacteroidota</taxon>
        <taxon>Flavobacteriia</taxon>
        <taxon>Flavobacteriales</taxon>
        <taxon>Flavobacteriaceae</taxon>
        <taxon>Gillisia</taxon>
    </lineage>
</organism>
<dbReference type="EMBL" id="VORY01000001">
    <property type="protein sequence ID" value="TXD95693.1"/>
    <property type="molecule type" value="Genomic_DNA"/>
</dbReference>
<protein>
    <submittedName>
        <fullName evidence="7">Glycosyltransferase</fullName>
    </submittedName>
</protein>
<evidence type="ECO:0000256" key="2">
    <source>
        <dbReference type="ARBA" id="ARBA00022475"/>
    </source>
</evidence>
<comment type="caution">
    <text evidence="7">The sequence shown here is derived from an EMBL/GenBank/DDBJ whole genome shotgun (WGS) entry which is preliminary data.</text>
</comment>
<dbReference type="InterPro" id="IPR026461">
    <property type="entry name" value="Trfase_2_rSAM/seldom_assoc"/>
</dbReference>
<dbReference type="Proteomes" id="UP000321367">
    <property type="component" value="Unassembled WGS sequence"/>
</dbReference>
<proteinExistence type="predicted"/>
<dbReference type="GO" id="GO:0005886">
    <property type="term" value="C:plasma membrane"/>
    <property type="evidence" value="ECO:0007669"/>
    <property type="project" value="UniProtKB-SubCell"/>
</dbReference>
<dbReference type="Gene3D" id="3.90.550.10">
    <property type="entry name" value="Spore Coat Polysaccharide Biosynthesis Protein SpsA, Chain A"/>
    <property type="match status" value="1"/>
</dbReference>
<evidence type="ECO:0000256" key="3">
    <source>
        <dbReference type="ARBA" id="ARBA00022676"/>
    </source>
</evidence>
<dbReference type="CDD" id="cd02522">
    <property type="entry name" value="GT_2_like_a"/>
    <property type="match status" value="1"/>
</dbReference>
<keyword evidence="5" id="KW-0472">Membrane</keyword>
<evidence type="ECO:0000256" key="1">
    <source>
        <dbReference type="ARBA" id="ARBA00004236"/>
    </source>
</evidence>
<evidence type="ECO:0000313" key="8">
    <source>
        <dbReference type="Proteomes" id="UP000321367"/>
    </source>
</evidence>
<evidence type="ECO:0000259" key="6">
    <source>
        <dbReference type="Pfam" id="PF00535"/>
    </source>
</evidence>
<evidence type="ECO:0000256" key="5">
    <source>
        <dbReference type="ARBA" id="ARBA00023136"/>
    </source>
</evidence>
<keyword evidence="3" id="KW-0328">Glycosyltransferase</keyword>
<dbReference type="PANTHER" id="PTHR43646">
    <property type="entry name" value="GLYCOSYLTRANSFERASE"/>
    <property type="match status" value="1"/>
</dbReference>